<evidence type="ECO:0000313" key="2">
    <source>
        <dbReference type="Proteomes" id="UP001209083"/>
    </source>
</evidence>
<protein>
    <submittedName>
        <fullName evidence="1">Enoyl-CoA hydratase/isomerase family protein</fullName>
    </submittedName>
</protein>
<name>A0ABY8QRQ0_9MICO</name>
<reference evidence="1 2" key="1">
    <citation type="submission" date="2023-05" db="EMBL/GenBank/DDBJ databases">
        <title>Lithophilousrod everest ZFBP1038 complete genpme.</title>
        <authorList>
            <person name="Tian M."/>
        </authorList>
    </citation>
    <scope>NUCLEOTIDE SEQUENCE [LARGE SCALE GENOMIC DNA]</scope>
    <source>
        <strain evidence="1 2">ZFBP1038</strain>
    </source>
</reference>
<dbReference type="CDD" id="cd06558">
    <property type="entry name" value="crotonase-like"/>
    <property type="match status" value="1"/>
</dbReference>
<organism evidence="1 2">
    <name type="scientific">Saxibacter everestensis</name>
    <dbReference type="NCBI Taxonomy" id="2909229"/>
    <lineage>
        <taxon>Bacteria</taxon>
        <taxon>Bacillati</taxon>
        <taxon>Actinomycetota</taxon>
        <taxon>Actinomycetes</taxon>
        <taxon>Micrococcales</taxon>
        <taxon>Brevibacteriaceae</taxon>
        <taxon>Saxibacter</taxon>
    </lineage>
</organism>
<evidence type="ECO:0000313" key="1">
    <source>
        <dbReference type="EMBL" id="WGW11685.1"/>
    </source>
</evidence>
<dbReference type="InterPro" id="IPR029045">
    <property type="entry name" value="ClpP/crotonase-like_dom_sf"/>
</dbReference>
<dbReference type="PANTHER" id="PTHR11941:SF54">
    <property type="entry name" value="ENOYL-COA HYDRATASE, MITOCHONDRIAL"/>
    <property type="match status" value="1"/>
</dbReference>
<dbReference type="PANTHER" id="PTHR11941">
    <property type="entry name" value="ENOYL-COA HYDRATASE-RELATED"/>
    <property type="match status" value="1"/>
</dbReference>
<dbReference type="SUPFAM" id="SSF52096">
    <property type="entry name" value="ClpP/crotonase"/>
    <property type="match status" value="1"/>
</dbReference>
<accession>A0ABY8QRQ0</accession>
<dbReference type="InterPro" id="IPR001753">
    <property type="entry name" value="Enoyl-CoA_hydra/iso"/>
</dbReference>
<dbReference type="Proteomes" id="UP001209083">
    <property type="component" value="Chromosome"/>
</dbReference>
<dbReference type="Pfam" id="PF00378">
    <property type="entry name" value="ECH_1"/>
    <property type="match status" value="1"/>
</dbReference>
<dbReference type="RefSeq" id="WP_349638475.1">
    <property type="nucleotide sequence ID" value="NZ_CP090958.1"/>
</dbReference>
<keyword evidence="2" id="KW-1185">Reference proteome</keyword>
<sequence>MAIDIDLDKRIAFLTLNRPESGNRLDATTLDEISQALAELANDTNGPTVLVLGAAGPDFSLGREQAPGAAQTPKAITAEFTRVQQVNEQLQHSPLVTIAAVRGQAVGAGLSLAGRCDIVIVADDARLSFPEIPRGIPPTIVLSHYRYVLPRNLLGDLIFTGRELSGWEAVPAGLAARAVADDDVEATAAAIAEQIAGYDPRTLRLVKEFLARTENLPPRDAPALGIAMYAVEMADRSLLRS</sequence>
<dbReference type="Gene3D" id="3.90.226.10">
    <property type="entry name" value="2-enoyl-CoA Hydratase, Chain A, domain 1"/>
    <property type="match status" value="1"/>
</dbReference>
<gene>
    <name evidence="1" type="ORF">LWF01_16565</name>
</gene>
<dbReference type="EMBL" id="CP090958">
    <property type="protein sequence ID" value="WGW11685.1"/>
    <property type="molecule type" value="Genomic_DNA"/>
</dbReference>
<proteinExistence type="predicted"/>